<comment type="caution">
    <text evidence="1">The sequence shown here is derived from an EMBL/GenBank/DDBJ whole genome shotgun (WGS) entry which is preliminary data.</text>
</comment>
<reference evidence="2" key="1">
    <citation type="submission" date="2013-09" db="EMBL/GenBank/DDBJ databases">
        <title>Corchorus olitorius genome sequencing.</title>
        <authorList>
            <person name="Alam M."/>
            <person name="Haque M.S."/>
            <person name="Islam M.S."/>
            <person name="Emdad E.M."/>
            <person name="Islam M.M."/>
            <person name="Ahmed B."/>
            <person name="Halim A."/>
            <person name="Hossen Q.M.M."/>
            <person name="Hossain M.Z."/>
            <person name="Ahmed R."/>
            <person name="Khan M.M."/>
            <person name="Islam R."/>
            <person name="Rashid M.M."/>
            <person name="Khan S.A."/>
            <person name="Rahman M.S."/>
            <person name="Alam M."/>
            <person name="Yahiya A.S."/>
            <person name="Khan M.S."/>
            <person name="Azam M.S."/>
            <person name="Haque T."/>
            <person name="Lashkar M.Z.H."/>
            <person name="Akhand A.I."/>
            <person name="Morshed G."/>
            <person name="Roy S."/>
            <person name="Uddin K.S."/>
            <person name="Rabeya T."/>
            <person name="Hossain A.S."/>
            <person name="Chowdhury A."/>
            <person name="Snigdha A.R."/>
            <person name="Mortoza M.S."/>
            <person name="Matin S.A."/>
            <person name="Hoque S.M.E."/>
            <person name="Islam M.K."/>
            <person name="Roy D.K."/>
            <person name="Haider R."/>
            <person name="Moosa M.M."/>
            <person name="Elias S.M."/>
            <person name="Hasan A.M."/>
            <person name="Jahan S."/>
            <person name="Shafiuddin M."/>
            <person name="Mahmood N."/>
            <person name="Shommy N.S."/>
        </authorList>
    </citation>
    <scope>NUCLEOTIDE SEQUENCE [LARGE SCALE GENOMIC DNA]</scope>
    <source>
        <strain evidence="2">cv. O-4</strain>
    </source>
</reference>
<sequence>MEMAERVIRFSFAEIERFTEGFKAYNIFVEGTFGFVYKGVISGRDEARLNGRVIAVKMSKNSIFANDFEI</sequence>
<accession>A0A1R3KAJ6</accession>
<dbReference type="Proteomes" id="UP000187203">
    <property type="component" value="Unassembled WGS sequence"/>
</dbReference>
<evidence type="ECO:0000313" key="2">
    <source>
        <dbReference type="Proteomes" id="UP000187203"/>
    </source>
</evidence>
<evidence type="ECO:0008006" key="3">
    <source>
        <dbReference type="Google" id="ProtNLM"/>
    </source>
</evidence>
<proteinExistence type="predicted"/>
<dbReference type="EMBL" id="AWUE01014319">
    <property type="protein sequence ID" value="OMP04069.1"/>
    <property type="molecule type" value="Genomic_DNA"/>
</dbReference>
<dbReference type="InterPro" id="IPR011009">
    <property type="entry name" value="Kinase-like_dom_sf"/>
</dbReference>
<dbReference type="Gene3D" id="3.30.200.20">
    <property type="entry name" value="Phosphorylase Kinase, domain 1"/>
    <property type="match status" value="1"/>
</dbReference>
<protein>
    <recommendedName>
        <fullName evidence="3">Protein kinase domain-containing protein</fullName>
    </recommendedName>
</protein>
<gene>
    <name evidence="1" type="ORF">COLO4_09977</name>
</gene>
<keyword evidence="2" id="KW-1185">Reference proteome</keyword>
<dbReference type="AlphaFoldDB" id="A0A1R3KAJ6"/>
<evidence type="ECO:0000313" key="1">
    <source>
        <dbReference type="EMBL" id="OMP04069.1"/>
    </source>
</evidence>
<organism evidence="1 2">
    <name type="scientific">Corchorus olitorius</name>
    <dbReference type="NCBI Taxonomy" id="93759"/>
    <lineage>
        <taxon>Eukaryota</taxon>
        <taxon>Viridiplantae</taxon>
        <taxon>Streptophyta</taxon>
        <taxon>Embryophyta</taxon>
        <taxon>Tracheophyta</taxon>
        <taxon>Spermatophyta</taxon>
        <taxon>Magnoliopsida</taxon>
        <taxon>eudicotyledons</taxon>
        <taxon>Gunneridae</taxon>
        <taxon>Pentapetalae</taxon>
        <taxon>rosids</taxon>
        <taxon>malvids</taxon>
        <taxon>Malvales</taxon>
        <taxon>Malvaceae</taxon>
        <taxon>Grewioideae</taxon>
        <taxon>Apeibeae</taxon>
        <taxon>Corchorus</taxon>
    </lineage>
</organism>
<name>A0A1R3KAJ6_9ROSI</name>
<dbReference type="SUPFAM" id="SSF56112">
    <property type="entry name" value="Protein kinase-like (PK-like)"/>
    <property type="match status" value="1"/>
</dbReference>